<protein>
    <submittedName>
        <fullName evidence="1">Uncharacterized protein</fullName>
    </submittedName>
</protein>
<reference evidence="1" key="1">
    <citation type="submission" date="2023-03" db="EMBL/GenBank/DDBJ databases">
        <title>Chromosome-scale reference genome and RAD-based genetic map of yellow starthistle (Centaurea solstitialis) reveal putative structural variation and QTLs associated with invader traits.</title>
        <authorList>
            <person name="Reatini B."/>
            <person name="Cang F.A."/>
            <person name="Jiang Q."/>
            <person name="Mckibben M.T.W."/>
            <person name="Barker M.S."/>
            <person name="Rieseberg L.H."/>
            <person name="Dlugosch K.M."/>
        </authorList>
    </citation>
    <scope>NUCLEOTIDE SEQUENCE</scope>
    <source>
        <strain evidence="1">CAN-66</strain>
        <tissue evidence="1">Leaf</tissue>
    </source>
</reference>
<name>A0AA38TAC8_9ASTR</name>
<evidence type="ECO:0000313" key="1">
    <source>
        <dbReference type="EMBL" id="KAJ9547737.1"/>
    </source>
</evidence>
<dbReference type="EMBL" id="JARYMX010000005">
    <property type="protein sequence ID" value="KAJ9547737.1"/>
    <property type="molecule type" value="Genomic_DNA"/>
</dbReference>
<proteinExistence type="predicted"/>
<dbReference type="AlphaFoldDB" id="A0AA38TAC8"/>
<evidence type="ECO:0000313" key="2">
    <source>
        <dbReference type="Proteomes" id="UP001172457"/>
    </source>
</evidence>
<gene>
    <name evidence="1" type="ORF">OSB04_020280</name>
</gene>
<comment type="caution">
    <text evidence="1">The sequence shown here is derived from an EMBL/GenBank/DDBJ whole genome shotgun (WGS) entry which is preliminary data.</text>
</comment>
<dbReference type="Proteomes" id="UP001172457">
    <property type="component" value="Chromosome 5"/>
</dbReference>
<accession>A0AA38TAC8</accession>
<keyword evidence="2" id="KW-1185">Reference proteome</keyword>
<sequence length="38" mass="4264">MHRMATAAMVKDGKVYINHALGMGYPKKKHVFVEAVFS</sequence>
<organism evidence="1 2">
    <name type="scientific">Centaurea solstitialis</name>
    <name type="common">yellow star-thistle</name>
    <dbReference type="NCBI Taxonomy" id="347529"/>
    <lineage>
        <taxon>Eukaryota</taxon>
        <taxon>Viridiplantae</taxon>
        <taxon>Streptophyta</taxon>
        <taxon>Embryophyta</taxon>
        <taxon>Tracheophyta</taxon>
        <taxon>Spermatophyta</taxon>
        <taxon>Magnoliopsida</taxon>
        <taxon>eudicotyledons</taxon>
        <taxon>Gunneridae</taxon>
        <taxon>Pentapetalae</taxon>
        <taxon>asterids</taxon>
        <taxon>campanulids</taxon>
        <taxon>Asterales</taxon>
        <taxon>Asteraceae</taxon>
        <taxon>Carduoideae</taxon>
        <taxon>Cardueae</taxon>
        <taxon>Centaureinae</taxon>
        <taxon>Centaurea</taxon>
    </lineage>
</organism>